<dbReference type="Pfam" id="PF13578">
    <property type="entry name" value="Methyltransf_24"/>
    <property type="match status" value="1"/>
</dbReference>
<evidence type="ECO:0008006" key="3">
    <source>
        <dbReference type="Google" id="ProtNLM"/>
    </source>
</evidence>
<dbReference type="OrthoDB" id="115878at2"/>
<name>E8X269_GRATM</name>
<dbReference type="HOGENOM" id="CLU_1376569_0_0_0"/>
<evidence type="ECO:0000313" key="1">
    <source>
        <dbReference type="EMBL" id="ADW70312.1"/>
    </source>
</evidence>
<proteinExistence type="predicted"/>
<dbReference type="STRING" id="1198114.AciX9_3301"/>
<protein>
    <recommendedName>
        <fullName evidence="3">O-methyltransferase family 3</fullName>
    </recommendedName>
</protein>
<keyword evidence="2" id="KW-1185">Reference proteome</keyword>
<dbReference type="Gene3D" id="3.40.50.150">
    <property type="entry name" value="Vaccinia Virus protein VP39"/>
    <property type="match status" value="1"/>
</dbReference>
<evidence type="ECO:0000313" key="2">
    <source>
        <dbReference type="Proteomes" id="UP000000343"/>
    </source>
</evidence>
<dbReference type="KEGG" id="acm:AciX9_3301"/>
<dbReference type="eggNOG" id="ENOG5030YF2">
    <property type="taxonomic scope" value="Bacteria"/>
</dbReference>
<sequence>MAKQEFELAHRLSLLQSKFRAAVPVVDYMPTIIEMPPRHLDRKSAWEGLESILLDIIRRFELKTDRCLEFGVEFGYSTVALSSFFKSVRGVDTFQGDRHTTIIRDTYQEALENVSPYDNIELIRSDYQSYVKTDSSTYDLIHVDIIHTFADTYACGLWSAEHSKCTIFHDTESFPQVKQAVSEIARKTGKTFYNFPECYGLGIVV</sequence>
<dbReference type="SUPFAM" id="SSF53335">
    <property type="entry name" value="S-adenosyl-L-methionine-dependent methyltransferases"/>
    <property type="match status" value="1"/>
</dbReference>
<dbReference type="InterPro" id="IPR029063">
    <property type="entry name" value="SAM-dependent_MTases_sf"/>
</dbReference>
<reference evidence="2" key="1">
    <citation type="submission" date="2011-01" db="EMBL/GenBank/DDBJ databases">
        <title>Complete sequence of chromosome of Acidobacterium sp. MP5ACTX9.</title>
        <authorList>
            <consortium name="US DOE Joint Genome Institute"/>
            <person name="Lucas S."/>
            <person name="Copeland A."/>
            <person name="Lapidus A."/>
            <person name="Cheng J.-F."/>
            <person name="Goodwin L."/>
            <person name="Pitluck S."/>
            <person name="Teshima H."/>
            <person name="Detter J.C."/>
            <person name="Han C."/>
            <person name="Tapia R."/>
            <person name="Land M."/>
            <person name="Hauser L."/>
            <person name="Kyrpides N."/>
            <person name="Ivanova N."/>
            <person name="Ovchinnikova G."/>
            <person name="Pagani I."/>
            <person name="Rawat S.R."/>
            <person name="Mannisto M."/>
            <person name="Haggblom M.M."/>
            <person name="Woyke T."/>
        </authorList>
    </citation>
    <scope>NUCLEOTIDE SEQUENCE [LARGE SCALE GENOMIC DNA]</scope>
    <source>
        <strain evidence="2">MP5ACTX9</strain>
    </source>
</reference>
<dbReference type="RefSeq" id="WP_013581624.1">
    <property type="nucleotide sequence ID" value="NC_015064.1"/>
</dbReference>
<organism evidence="2">
    <name type="scientific">Granulicella tundricola (strain ATCC BAA-1859 / DSM 23138 / MP5ACTX9)</name>
    <dbReference type="NCBI Taxonomy" id="1198114"/>
    <lineage>
        <taxon>Bacteria</taxon>
        <taxon>Pseudomonadati</taxon>
        <taxon>Acidobacteriota</taxon>
        <taxon>Terriglobia</taxon>
        <taxon>Terriglobales</taxon>
        <taxon>Acidobacteriaceae</taxon>
        <taxon>Granulicella</taxon>
    </lineage>
</organism>
<accession>E8X269</accession>
<dbReference type="PaxDb" id="1198114-AciX9_3301"/>
<dbReference type="AlphaFoldDB" id="E8X269"/>
<dbReference type="EMBL" id="CP002480">
    <property type="protein sequence ID" value="ADW70312.1"/>
    <property type="molecule type" value="Genomic_DNA"/>
</dbReference>
<dbReference type="Proteomes" id="UP000000343">
    <property type="component" value="Chromosome"/>
</dbReference>
<gene>
    <name evidence="1" type="ordered locus">AciX9_3301</name>
</gene>